<reference evidence="9" key="1">
    <citation type="journal article" date="2014" name="Nucleic Acids Res.">
        <title>The evolutionary dynamics of variant antigen genes in Babesia reveal a history of genomic innovation underlying host-parasite interaction.</title>
        <authorList>
            <person name="Jackson A.P."/>
            <person name="Otto T.D."/>
            <person name="Darby A."/>
            <person name="Ramaprasad A."/>
            <person name="Xia D."/>
            <person name="Echaide I.E."/>
            <person name="Farber M."/>
            <person name="Gahlot S."/>
            <person name="Gamble J."/>
            <person name="Gupta D."/>
            <person name="Gupta Y."/>
            <person name="Jackson L."/>
            <person name="Malandrin L."/>
            <person name="Malas T.B."/>
            <person name="Moussa E."/>
            <person name="Nair M."/>
            <person name="Reid A.J."/>
            <person name="Sanders M."/>
            <person name="Sharma J."/>
            <person name="Tracey A."/>
            <person name="Quail M.A."/>
            <person name="Weir W."/>
            <person name="Wastling J.M."/>
            <person name="Hall N."/>
            <person name="Willadsen P."/>
            <person name="Lingelbach K."/>
            <person name="Shiels B."/>
            <person name="Tait A."/>
            <person name="Berriman M."/>
            <person name="Allred D.R."/>
            <person name="Pain A."/>
        </authorList>
    </citation>
    <scope>NUCLEOTIDE SEQUENCE [LARGE SCALE GENOMIC DNA]</scope>
    <source>
        <strain evidence="9">Bond</strain>
    </source>
</reference>
<evidence type="ECO:0000256" key="1">
    <source>
        <dbReference type="ARBA" id="ARBA00004477"/>
    </source>
</evidence>
<dbReference type="OrthoDB" id="1716531at2759"/>
<dbReference type="GO" id="GO:0005789">
    <property type="term" value="C:endoplasmic reticulum membrane"/>
    <property type="evidence" value="ECO:0007669"/>
    <property type="project" value="UniProtKB-SubCell"/>
</dbReference>
<keyword evidence="9" id="KW-1185">Reference proteome</keyword>
<dbReference type="Proteomes" id="UP000033188">
    <property type="component" value="Chromosome 4"/>
</dbReference>
<dbReference type="InterPro" id="IPR007599">
    <property type="entry name" value="DER1"/>
</dbReference>
<comment type="subcellular location">
    <subcellularLocation>
        <location evidence="1 7">Endoplasmic reticulum membrane</location>
        <topology evidence="1 7">Multi-pass membrane protein</topology>
    </subcellularLocation>
</comment>
<evidence type="ECO:0000256" key="4">
    <source>
        <dbReference type="ARBA" id="ARBA00022824"/>
    </source>
</evidence>
<feature type="transmembrane region" description="Helical" evidence="7">
    <location>
        <begin position="57"/>
        <end position="79"/>
    </location>
</feature>
<dbReference type="STRING" id="5866.A0A061DB34"/>
<accession>A0A061DB34</accession>
<comment type="function">
    <text evidence="7">May be involved in the degradation of misfolded endoplasmic reticulum (ER) luminal proteins.</text>
</comment>
<feature type="transmembrane region" description="Helical" evidence="7">
    <location>
        <begin position="221"/>
        <end position="240"/>
    </location>
</feature>
<comment type="similarity">
    <text evidence="2 7">Belongs to the derlin family.</text>
</comment>
<organism evidence="8 9">
    <name type="scientific">Babesia bigemina</name>
    <dbReference type="NCBI Taxonomy" id="5866"/>
    <lineage>
        <taxon>Eukaryota</taxon>
        <taxon>Sar</taxon>
        <taxon>Alveolata</taxon>
        <taxon>Apicomplexa</taxon>
        <taxon>Aconoidasida</taxon>
        <taxon>Piroplasmida</taxon>
        <taxon>Babesiidae</taxon>
        <taxon>Babesia</taxon>
    </lineage>
</organism>
<feature type="transmembrane region" description="Helical" evidence="7">
    <location>
        <begin position="141"/>
        <end position="162"/>
    </location>
</feature>
<protein>
    <recommendedName>
        <fullName evidence="7">Derlin</fullName>
    </recommendedName>
</protein>
<keyword evidence="6 7" id="KW-0472">Membrane</keyword>
<evidence type="ECO:0000256" key="7">
    <source>
        <dbReference type="RuleBase" id="RU363059"/>
    </source>
</evidence>
<evidence type="ECO:0000313" key="8">
    <source>
        <dbReference type="EMBL" id="CDR97886.1"/>
    </source>
</evidence>
<dbReference type="PANTHER" id="PTHR11009">
    <property type="entry name" value="DER1-LIKE PROTEIN, DERLIN"/>
    <property type="match status" value="1"/>
</dbReference>
<evidence type="ECO:0000256" key="3">
    <source>
        <dbReference type="ARBA" id="ARBA00022692"/>
    </source>
</evidence>
<dbReference type="OMA" id="HTYVLYY"/>
<dbReference type="GO" id="GO:0006950">
    <property type="term" value="P:response to stress"/>
    <property type="evidence" value="ECO:0007669"/>
    <property type="project" value="UniProtKB-ARBA"/>
</dbReference>
<dbReference type="EMBL" id="LK391710">
    <property type="protein sequence ID" value="CDR97886.1"/>
    <property type="molecule type" value="Genomic_DNA"/>
</dbReference>
<keyword evidence="3 7" id="KW-0812">Transmembrane</keyword>
<dbReference type="RefSeq" id="XP_012770072.1">
    <property type="nucleotide sequence ID" value="XM_012914618.1"/>
</dbReference>
<evidence type="ECO:0000256" key="6">
    <source>
        <dbReference type="ARBA" id="ARBA00023136"/>
    </source>
</evidence>
<evidence type="ECO:0000256" key="2">
    <source>
        <dbReference type="ARBA" id="ARBA00008917"/>
    </source>
</evidence>
<dbReference type="Pfam" id="PF04511">
    <property type="entry name" value="DER1"/>
    <property type="match status" value="1"/>
</dbReference>
<evidence type="ECO:0000256" key="5">
    <source>
        <dbReference type="ARBA" id="ARBA00022989"/>
    </source>
</evidence>
<evidence type="ECO:0000313" key="9">
    <source>
        <dbReference type="Proteomes" id="UP000033188"/>
    </source>
</evidence>
<dbReference type="AlphaFoldDB" id="A0A061DB34"/>
<gene>
    <name evidence="8" type="ORF">BBBOND_0403740</name>
</gene>
<sequence>MLKSGSKYDVAVVPTRSTKQRFAMVPTEERNETSLSSLLDSREHWWISRYIKAIQRIPPVTGVYVALSSISALLAWALNENYMLDALQFDLQRVKRGELWRLITPFLNFGPLWLAHMFMLQSVVLYMSSVEISHCARPEKFVEFMAFGLALLSSYGVAEAIAGRHEATMSSAAYHLHTYVLYYWSRLNEGSVVNCFDLFTLPAESVPLMFLLQNYLLYREFYFADIVAIGGAYIYFYYLFDTKPVWPLRRLRGGRFTRLYQRFNNEISR</sequence>
<proteinExistence type="inferred from homology"/>
<name>A0A061DB34_BABBI</name>
<dbReference type="VEuPathDB" id="PiroplasmaDB:BBBOND_0403740"/>
<dbReference type="GeneID" id="24566427"/>
<dbReference type="KEGG" id="bbig:BBBOND_0403740"/>
<comment type="caution">
    <text evidence="7">Lacks conserved residue(s) required for the propagation of feature annotation.</text>
</comment>
<keyword evidence="5 7" id="KW-1133">Transmembrane helix</keyword>
<keyword evidence="4 7" id="KW-0256">Endoplasmic reticulum</keyword>